<evidence type="ECO:0000256" key="4">
    <source>
        <dbReference type="ARBA" id="ARBA00023159"/>
    </source>
</evidence>
<keyword evidence="5" id="KW-0804">Transcription</keyword>
<evidence type="ECO:0000256" key="1">
    <source>
        <dbReference type="ARBA" id="ARBA00022798"/>
    </source>
</evidence>
<keyword evidence="4" id="KW-0010">Activator</keyword>
<keyword evidence="1" id="KW-0319">Glycerol metabolism</keyword>
<evidence type="ECO:0000259" key="9">
    <source>
        <dbReference type="PROSITE" id="PS51078"/>
    </source>
</evidence>
<sequence>MQVKGIDGMTTPHSGVPERSVVDRTLRILGAFDRENRNLTLSGISRRSGLPVATVHRIVAKLHAWGALEKCADGTYRIGLRLWETGALAPHAALTQAAQPHLVDLHRRTSAAVMLAVRDGVDSVCVSFLSDDAHGVTRRDEVGSRTPLLDTTVGLVLLAHANEAARRESCAAAEAAHPSRGTVDAAALRTRLAKVRQEGYAITAPNPRLEGHGAVAAPVCTGHGTVTAAVAVMTPARFLQPMKLVPQVRATAEAVSRSVRTDGGRMVRIGA</sequence>
<evidence type="ECO:0000256" key="7">
    <source>
        <dbReference type="ARBA" id="ARBA00070406"/>
    </source>
</evidence>
<reference evidence="10" key="2">
    <citation type="submission" date="2020-09" db="EMBL/GenBank/DDBJ databases">
        <authorList>
            <person name="Sun Q."/>
            <person name="Ohkuma M."/>
        </authorList>
    </citation>
    <scope>NUCLEOTIDE SEQUENCE</scope>
    <source>
        <strain evidence="10">JCM 4790</strain>
    </source>
</reference>
<dbReference type="InterPro" id="IPR005471">
    <property type="entry name" value="Tscrpt_reg_IclR_N"/>
</dbReference>
<evidence type="ECO:0000256" key="6">
    <source>
        <dbReference type="ARBA" id="ARBA00058938"/>
    </source>
</evidence>
<keyword evidence="3" id="KW-0238">DNA-binding</keyword>
<dbReference type="InterPro" id="IPR029016">
    <property type="entry name" value="GAF-like_dom_sf"/>
</dbReference>
<gene>
    <name evidence="10" type="ORF">GCM10010358_21190</name>
</gene>
<dbReference type="SUPFAM" id="SSF55781">
    <property type="entry name" value="GAF domain-like"/>
    <property type="match status" value="1"/>
</dbReference>
<dbReference type="PANTHER" id="PTHR30136:SF24">
    <property type="entry name" value="HTH-TYPE TRANSCRIPTIONAL REPRESSOR ALLR"/>
    <property type="match status" value="1"/>
</dbReference>
<dbReference type="InterPro" id="IPR014757">
    <property type="entry name" value="Tscrpt_reg_IclR_C"/>
</dbReference>
<dbReference type="GO" id="GO:0003677">
    <property type="term" value="F:DNA binding"/>
    <property type="evidence" value="ECO:0007669"/>
    <property type="project" value="UniProtKB-KW"/>
</dbReference>
<dbReference type="InterPro" id="IPR036390">
    <property type="entry name" value="WH_DNA-bd_sf"/>
</dbReference>
<dbReference type="SMART" id="SM00346">
    <property type="entry name" value="HTH_ICLR"/>
    <property type="match status" value="1"/>
</dbReference>
<dbReference type="EMBL" id="BMVU01000006">
    <property type="protein sequence ID" value="GGX66493.1"/>
    <property type="molecule type" value="Genomic_DNA"/>
</dbReference>
<dbReference type="FunFam" id="1.10.10.10:FF:000056">
    <property type="entry name" value="IclR family transcriptional regulator"/>
    <property type="match status" value="1"/>
</dbReference>
<dbReference type="GO" id="GO:0006071">
    <property type="term" value="P:glycerol metabolic process"/>
    <property type="evidence" value="ECO:0007669"/>
    <property type="project" value="UniProtKB-KW"/>
</dbReference>
<comment type="caution">
    <text evidence="10">The sequence shown here is derived from an EMBL/GenBank/DDBJ whole genome shotgun (WGS) entry which is preliminary data.</text>
</comment>
<name>A0A918NGS4_9ACTN</name>
<feature type="domain" description="IclR-ED" evidence="9">
    <location>
        <begin position="81"/>
        <end position="265"/>
    </location>
</feature>
<dbReference type="PROSITE" id="PS51078">
    <property type="entry name" value="ICLR_ED"/>
    <property type="match status" value="1"/>
</dbReference>
<evidence type="ECO:0000313" key="10">
    <source>
        <dbReference type="EMBL" id="GGX66493.1"/>
    </source>
</evidence>
<evidence type="ECO:0000313" key="11">
    <source>
        <dbReference type="Proteomes" id="UP000619244"/>
    </source>
</evidence>
<evidence type="ECO:0000256" key="5">
    <source>
        <dbReference type="ARBA" id="ARBA00023163"/>
    </source>
</evidence>
<organism evidence="10 11">
    <name type="scientific">Streptomyces minutiscleroticus</name>
    <dbReference type="NCBI Taxonomy" id="68238"/>
    <lineage>
        <taxon>Bacteria</taxon>
        <taxon>Bacillati</taxon>
        <taxon>Actinomycetota</taxon>
        <taxon>Actinomycetes</taxon>
        <taxon>Kitasatosporales</taxon>
        <taxon>Streptomycetaceae</taxon>
        <taxon>Streptomyces</taxon>
    </lineage>
</organism>
<comment type="function">
    <text evidence="6">May be an activator protein for the gylABX operon.</text>
</comment>
<dbReference type="Pfam" id="PF01614">
    <property type="entry name" value="IclR_C"/>
    <property type="match status" value="1"/>
</dbReference>
<feature type="domain" description="HTH iclR-type" evidence="8">
    <location>
        <begin position="19"/>
        <end position="80"/>
    </location>
</feature>
<dbReference type="InterPro" id="IPR050707">
    <property type="entry name" value="HTH_MetabolicPath_Reg"/>
</dbReference>
<evidence type="ECO:0000259" key="8">
    <source>
        <dbReference type="PROSITE" id="PS51077"/>
    </source>
</evidence>
<protein>
    <recommendedName>
        <fullName evidence="7">Glycerol operon regulatory protein</fullName>
    </recommendedName>
</protein>
<dbReference type="InterPro" id="IPR036388">
    <property type="entry name" value="WH-like_DNA-bd_sf"/>
</dbReference>
<keyword evidence="11" id="KW-1185">Reference proteome</keyword>
<dbReference type="Pfam" id="PF09339">
    <property type="entry name" value="HTH_IclR"/>
    <property type="match status" value="1"/>
</dbReference>
<proteinExistence type="predicted"/>
<dbReference type="PROSITE" id="PS51077">
    <property type="entry name" value="HTH_ICLR"/>
    <property type="match status" value="1"/>
</dbReference>
<accession>A0A918NGS4</accession>
<dbReference type="SUPFAM" id="SSF46785">
    <property type="entry name" value="Winged helix' DNA-binding domain"/>
    <property type="match status" value="1"/>
</dbReference>
<dbReference type="AlphaFoldDB" id="A0A918NGS4"/>
<keyword evidence="2" id="KW-0805">Transcription regulation</keyword>
<dbReference type="Gene3D" id="3.30.450.40">
    <property type="match status" value="1"/>
</dbReference>
<reference evidence="10" key="1">
    <citation type="journal article" date="2014" name="Int. J. Syst. Evol. Microbiol.">
        <title>Complete genome sequence of Corynebacterium casei LMG S-19264T (=DSM 44701T), isolated from a smear-ripened cheese.</title>
        <authorList>
            <consortium name="US DOE Joint Genome Institute (JGI-PGF)"/>
            <person name="Walter F."/>
            <person name="Albersmeier A."/>
            <person name="Kalinowski J."/>
            <person name="Ruckert C."/>
        </authorList>
    </citation>
    <scope>NUCLEOTIDE SEQUENCE</scope>
    <source>
        <strain evidence="10">JCM 4790</strain>
    </source>
</reference>
<dbReference type="GO" id="GO:0045892">
    <property type="term" value="P:negative regulation of DNA-templated transcription"/>
    <property type="evidence" value="ECO:0007669"/>
    <property type="project" value="TreeGrafter"/>
</dbReference>
<dbReference type="PANTHER" id="PTHR30136">
    <property type="entry name" value="HELIX-TURN-HELIX TRANSCRIPTIONAL REGULATOR, ICLR FAMILY"/>
    <property type="match status" value="1"/>
</dbReference>
<evidence type="ECO:0000256" key="2">
    <source>
        <dbReference type="ARBA" id="ARBA00023015"/>
    </source>
</evidence>
<evidence type="ECO:0000256" key="3">
    <source>
        <dbReference type="ARBA" id="ARBA00023125"/>
    </source>
</evidence>
<dbReference type="Proteomes" id="UP000619244">
    <property type="component" value="Unassembled WGS sequence"/>
</dbReference>
<dbReference type="GO" id="GO:0003700">
    <property type="term" value="F:DNA-binding transcription factor activity"/>
    <property type="evidence" value="ECO:0007669"/>
    <property type="project" value="TreeGrafter"/>
</dbReference>
<dbReference type="Gene3D" id="1.10.10.10">
    <property type="entry name" value="Winged helix-like DNA-binding domain superfamily/Winged helix DNA-binding domain"/>
    <property type="match status" value="1"/>
</dbReference>